<dbReference type="OrthoDB" id="4829902at2"/>
<keyword evidence="2" id="KW-0472">Membrane</keyword>
<protein>
    <submittedName>
        <fullName evidence="3">Uncharacterized protein</fullName>
    </submittedName>
</protein>
<dbReference type="RefSeq" id="WP_146844367.1">
    <property type="nucleotide sequence ID" value="NZ_BJWH01000001.1"/>
</dbReference>
<evidence type="ECO:0000256" key="2">
    <source>
        <dbReference type="SAM" id="Phobius"/>
    </source>
</evidence>
<dbReference type="AlphaFoldDB" id="A0A511JFT1"/>
<keyword evidence="2" id="KW-1133">Transmembrane helix</keyword>
<keyword evidence="4" id="KW-1185">Reference proteome</keyword>
<reference evidence="3 4" key="1">
    <citation type="submission" date="2019-07" db="EMBL/GenBank/DDBJ databases">
        <title>Whole genome shotgun sequence of Cellulomonas terrae NBRC 100819.</title>
        <authorList>
            <person name="Hosoyama A."/>
            <person name="Uohara A."/>
            <person name="Ohji S."/>
            <person name="Ichikawa N."/>
        </authorList>
    </citation>
    <scope>NUCLEOTIDE SEQUENCE [LARGE SCALE GENOMIC DNA]</scope>
    <source>
        <strain evidence="3 4">NBRC 100819</strain>
    </source>
</reference>
<organism evidence="3 4">
    <name type="scientific">Cellulomonas terrae</name>
    <dbReference type="NCBI Taxonomy" id="311234"/>
    <lineage>
        <taxon>Bacteria</taxon>
        <taxon>Bacillati</taxon>
        <taxon>Actinomycetota</taxon>
        <taxon>Actinomycetes</taxon>
        <taxon>Micrococcales</taxon>
        <taxon>Cellulomonadaceae</taxon>
        <taxon>Cellulomonas</taxon>
    </lineage>
</organism>
<feature type="region of interest" description="Disordered" evidence="1">
    <location>
        <begin position="228"/>
        <end position="305"/>
    </location>
</feature>
<proteinExistence type="predicted"/>
<gene>
    <name evidence="3" type="ORF">CTE05_03420</name>
</gene>
<accession>A0A511JFT1</accession>
<dbReference type="Proteomes" id="UP000321049">
    <property type="component" value="Unassembled WGS sequence"/>
</dbReference>
<comment type="caution">
    <text evidence="3">The sequence shown here is derived from an EMBL/GenBank/DDBJ whole genome shotgun (WGS) entry which is preliminary data.</text>
</comment>
<evidence type="ECO:0000313" key="4">
    <source>
        <dbReference type="Proteomes" id="UP000321049"/>
    </source>
</evidence>
<feature type="compositionally biased region" description="Basic and acidic residues" evidence="1">
    <location>
        <begin position="238"/>
        <end position="250"/>
    </location>
</feature>
<evidence type="ECO:0000313" key="3">
    <source>
        <dbReference type="EMBL" id="GEL96795.1"/>
    </source>
</evidence>
<feature type="compositionally biased region" description="Basic and acidic residues" evidence="1">
    <location>
        <begin position="260"/>
        <end position="271"/>
    </location>
</feature>
<feature type="transmembrane region" description="Helical" evidence="2">
    <location>
        <begin position="12"/>
        <end position="34"/>
    </location>
</feature>
<keyword evidence="2" id="KW-0812">Transmembrane</keyword>
<feature type="compositionally biased region" description="Polar residues" evidence="1">
    <location>
        <begin position="281"/>
        <end position="291"/>
    </location>
</feature>
<evidence type="ECO:0000256" key="1">
    <source>
        <dbReference type="SAM" id="MobiDB-lite"/>
    </source>
</evidence>
<name>A0A511JFT1_9CELL</name>
<sequence>MTVQGVAGPRWLLRLLLVVGLGMLVAVLTVLWSAPSAHATPDPDAAATAATASLTGLVGDIAASGATGADGGAVTTATEAVAEGEPVAPAAETAVEPVPEAAAPVAETFVVPVVESLATPVTETPVAPVAESVAPVAETPGPVVEVGAPVAESVTTVLGPVAEVATAATSGLGPVAGALTASLPPVPDAPRLVGSPRHGMAPAPRAPVVAVAAPLPCPTVAAAVVPTVRPSSPWHPGTSHDDAPRPDDRLPVVAPPPGAEHVRSGTADHPRPTGRPAAGLSTPSAGTSSGARSCVDGDLPADLEPPQLRVLSVRAGPGAEPAVAPQIEILDSPA</sequence>
<dbReference type="EMBL" id="BJWH01000001">
    <property type="protein sequence ID" value="GEL96795.1"/>
    <property type="molecule type" value="Genomic_DNA"/>
</dbReference>